<evidence type="ECO:0000313" key="1">
    <source>
        <dbReference type="EMBL" id="GLB49472.1"/>
    </source>
</evidence>
<comment type="caution">
    <text evidence="1">The sequence shown here is derived from an EMBL/GenBank/DDBJ whole genome shotgun (WGS) entry which is preliminary data.</text>
</comment>
<proteinExistence type="predicted"/>
<protein>
    <submittedName>
        <fullName evidence="1">Uncharacterized protein</fullName>
    </submittedName>
</protein>
<keyword evidence="2" id="KW-1185">Reference proteome</keyword>
<dbReference type="EMBL" id="BRVO01000002">
    <property type="protein sequence ID" value="GLB49472.1"/>
    <property type="molecule type" value="Genomic_DNA"/>
</dbReference>
<sequence>MNYYSIFDTTNIYTAMKKIIAYTVLIAGALVLTNCAEEDENGCYCDFYESVYNESTGNFDYEFVERQSGTCDQYNTEGYFTESNCE</sequence>
<accession>A0ABQ5MJ81</accession>
<dbReference type="Proteomes" id="UP001143543">
    <property type="component" value="Unassembled WGS sequence"/>
</dbReference>
<reference evidence="1" key="1">
    <citation type="submission" date="2022-07" db="EMBL/GenBank/DDBJ databases">
        <title>Taxonomy of Novel Oxalotrophic and Methylotrophic Bacteria.</title>
        <authorList>
            <person name="Sahin N."/>
            <person name="Tani A."/>
        </authorList>
    </citation>
    <scope>NUCLEOTIDE SEQUENCE</scope>
    <source>
        <strain evidence="1">Y10</strain>
    </source>
</reference>
<evidence type="ECO:0000313" key="2">
    <source>
        <dbReference type="Proteomes" id="UP001143543"/>
    </source>
</evidence>
<name>A0ABQ5MJ81_9FLAO</name>
<organism evidence="1 2">
    <name type="scientific">Neptunitalea lumnitzerae</name>
    <dbReference type="NCBI Taxonomy" id="2965509"/>
    <lineage>
        <taxon>Bacteria</taxon>
        <taxon>Pseudomonadati</taxon>
        <taxon>Bacteroidota</taxon>
        <taxon>Flavobacteriia</taxon>
        <taxon>Flavobacteriales</taxon>
        <taxon>Flavobacteriaceae</taxon>
        <taxon>Neptunitalea</taxon>
    </lineage>
</organism>
<gene>
    <name evidence="1" type="ORF">Y10_18400</name>
</gene>